<protein>
    <submittedName>
        <fullName evidence="2">Glycosyltransferase</fullName>
        <ecNumber evidence="2">2.4.-.-</ecNumber>
    </submittedName>
</protein>
<dbReference type="GO" id="GO:0016757">
    <property type="term" value="F:glycosyltransferase activity"/>
    <property type="evidence" value="ECO:0007669"/>
    <property type="project" value="UniProtKB-KW"/>
</dbReference>
<reference evidence="2 3" key="1">
    <citation type="submission" date="2023-08" db="EMBL/GenBank/DDBJ databases">
        <title>The draft genome sequence of Paracraurococcus sp. LOR1-02.</title>
        <authorList>
            <person name="Kingkaew E."/>
            <person name="Tanasupawat S."/>
        </authorList>
    </citation>
    <scope>NUCLEOTIDE SEQUENCE [LARGE SCALE GENOMIC DNA]</scope>
    <source>
        <strain evidence="2 3">LOR1-02</strain>
    </source>
</reference>
<evidence type="ECO:0000259" key="1">
    <source>
        <dbReference type="Pfam" id="PF13439"/>
    </source>
</evidence>
<keyword evidence="3" id="KW-1185">Reference proteome</keyword>
<dbReference type="Pfam" id="PF13692">
    <property type="entry name" value="Glyco_trans_1_4"/>
    <property type="match status" value="1"/>
</dbReference>
<name>A0ABT9DWC0_9PROT</name>
<dbReference type="Pfam" id="PF13439">
    <property type="entry name" value="Glyco_transf_4"/>
    <property type="match status" value="1"/>
</dbReference>
<evidence type="ECO:0000313" key="2">
    <source>
        <dbReference type="EMBL" id="MDO9708202.1"/>
    </source>
</evidence>
<dbReference type="SUPFAM" id="SSF53756">
    <property type="entry name" value="UDP-Glycosyltransferase/glycogen phosphorylase"/>
    <property type="match status" value="1"/>
</dbReference>
<dbReference type="Proteomes" id="UP001243009">
    <property type="component" value="Unassembled WGS sequence"/>
</dbReference>
<gene>
    <name evidence="2" type="ORF">Q7A36_07605</name>
</gene>
<organism evidence="2 3">
    <name type="scientific">Paracraurococcus lichenis</name>
    <dbReference type="NCBI Taxonomy" id="3064888"/>
    <lineage>
        <taxon>Bacteria</taxon>
        <taxon>Pseudomonadati</taxon>
        <taxon>Pseudomonadota</taxon>
        <taxon>Alphaproteobacteria</taxon>
        <taxon>Acetobacterales</taxon>
        <taxon>Roseomonadaceae</taxon>
        <taxon>Paracraurococcus</taxon>
    </lineage>
</organism>
<keyword evidence="2" id="KW-0328">Glycosyltransferase</keyword>
<dbReference type="EMBL" id="JAUTWS010000005">
    <property type="protein sequence ID" value="MDO9708202.1"/>
    <property type="molecule type" value="Genomic_DNA"/>
</dbReference>
<feature type="domain" description="Glycosyltransferase subfamily 4-like N-terminal" evidence="1">
    <location>
        <begin position="30"/>
        <end position="171"/>
    </location>
</feature>
<sequence length="369" mass="39245">MSLDAPALSAIPALADPPLRIAHVMGGAAVGGAEAFYERLTLAQHAAGEEVLAVIRQEAGRAARLRAGGLAPVELDFGGYFDLRTGGRLRRLLDAFRPQVVVAWQSRAGRYAGAVKRRTGAPWTLVGRLGGYYDLKYYRGCDHLVGNTRDLRDWFIRQGWPAERAHFVPNFAHDFTGVAPAALPAPPGAPRLLALGRLHVNKGFDLLLRALARLPGAHLSLAGEGPERGALERLARALGVADRVAFLGWRQDAGALLGGCDVFVCPSRHEPLGNVVLEAWSAARPVVAAAVHGPVELIRDGVTGLLVPKEDPAALAAAIGGLLADPARRARLAAAGRAEFERAHAEAPVLARWREFLRSVVPSAAGMPR</sequence>
<evidence type="ECO:0000313" key="3">
    <source>
        <dbReference type="Proteomes" id="UP001243009"/>
    </source>
</evidence>
<dbReference type="RefSeq" id="WP_305103067.1">
    <property type="nucleotide sequence ID" value="NZ_JAUTWS010000005.1"/>
</dbReference>
<dbReference type="PANTHER" id="PTHR12526">
    <property type="entry name" value="GLYCOSYLTRANSFERASE"/>
    <property type="match status" value="1"/>
</dbReference>
<dbReference type="EC" id="2.4.-.-" evidence="2"/>
<comment type="caution">
    <text evidence="2">The sequence shown here is derived from an EMBL/GenBank/DDBJ whole genome shotgun (WGS) entry which is preliminary data.</text>
</comment>
<accession>A0ABT9DWC0</accession>
<dbReference type="PANTHER" id="PTHR12526:SF635">
    <property type="entry name" value="GLYCOSYL TRANSFERASE GROUP 1"/>
    <property type="match status" value="1"/>
</dbReference>
<keyword evidence="2" id="KW-0808">Transferase</keyword>
<proteinExistence type="predicted"/>
<dbReference type="CDD" id="cd03811">
    <property type="entry name" value="GT4_GT28_WabH-like"/>
    <property type="match status" value="1"/>
</dbReference>
<dbReference type="Gene3D" id="3.40.50.2000">
    <property type="entry name" value="Glycogen Phosphorylase B"/>
    <property type="match status" value="2"/>
</dbReference>
<dbReference type="InterPro" id="IPR028098">
    <property type="entry name" value="Glyco_trans_4-like_N"/>
</dbReference>